<keyword evidence="6 7" id="KW-0472">Membrane</keyword>
<keyword evidence="3" id="KW-1003">Cell membrane</keyword>
<feature type="transmembrane region" description="Helical" evidence="7">
    <location>
        <begin position="88"/>
        <end position="107"/>
    </location>
</feature>
<dbReference type="RefSeq" id="WP_099035533.1">
    <property type="nucleotide sequence ID" value="NZ_BMGJ01000012.1"/>
</dbReference>
<keyword evidence="9" id="KW-1185">Reference proteome</keyword>
<evidence type="ECO:0000256" key="6">
    <source>
        <dbReference type="ARBA" id="ARBA00023136"/>
    </source>
</evidence>
<dbReference type="InterPro" id="IPR053166">
    <property type="entry name" value="UPF0718_permease"/>
</dbReference>
<feature type="transmembrane region" description="Helical" evidence="7">
    <location>
        <begin position="204"/>
        <end position="221"/>
    </location>
</feature>
<feature type="transmembrane region" description="Helical" evidence="7">
    <location>
        <begin position="7"/>
        <end position="31"/>
    </location>
</feature>
<evidence type="ECO:0008006" key="10">
    <source>
        <dbReference type="Google" id="ProtNLM"/>
    </source>
</evidence>
<dbReference type="EMBL" id="BMGJ01000012">
    <property type="protein sequence ID" value="GGD70988.1"/>
    <property type="molecule type" value="Genomic_DNA"/>
</dbReference>
<evidence type="ECO:0000313" key="9">
    <source>
        <dbReference type="Proteomes" id="UP000614272"/>
    </source>
</evidence>
<keyword evidence="5 7" id="KW-1133">Transmembrane helix</keyword>
<dbReference type="Pfam" id="PF03773">
    <property type="entry name" value="ArsP_1"/>
    <property type="match status" value="1"/>
</dbReference>
<feature type="transmembrane region" description="Helical" evidence="7">
    <location>
        <begin position="174"/>
        <end position="192"/>
    </location>
</feature>
<organism evidence="8 9">
    <name type="scientific">Lacimicrobium alkaliphilum</name>
    <dbReference type="NCBI Taxonomy" id="1526571"/>
    <lineage>
        <taxon>Bacteria</taxon>
        <taxon>Pseudomonadati</taxon>
        <taxon>Pseudomonadota</taxon>
        <taxon>Gammaproteobacteria</taxon>
        <taxon>Alteromonadales</taxon>
        <taxon>Alteromonadaceae</taxon>
        <taxon>Lacimicrobium</taxon>
    </lineage>
</organism>
<keyword evidence="4 7" id="KW-0812">Transmembrane</keyword>
<evidence type="ECO:0000256" key="3">
    <source>
        <dbReference type="ARBA" id="ARBA00022475"/>
    </source>
</evidence>
<evidence type="ECO:0000313" key="8">
    <source>
        <dbReference type="EMBL" id="GGD70988.1"/>
    </source>
</evidence>
<gene>
    <name evidence="8" type="ORF">GCM10011357_27600</name>
</gene>
<comment type="subcellular location">
    <subcellularLocation>
        <location evidence="1">Cell membrane</location>
        <topology evidence="1">Multi-pass membrane protein</topology>
    </subcellularLocation>
</comment>
<accession>A0ABQ1RHY9</accession>
<comment type="caution">
    <text evidence="8">The sequence shown here is derived from an EMBL/GenBank/DDBJ whole genome shotgun (WGS) entry which is preliminary data.</text>
</comment>
<name>A0ABQ1RHY9_9ALTE</name>
<comment type="similarity">
    <text evidence="2">Belongs to the UPF0718 family.</text>
</comment>
<evidence type="ECO:0000256" key="5">
    <source>
        <dbReference type="ARBA" id="ARBA00022989"/>
    </source>
</evidence>
<sequence>MAMFYEAVRFFVTTLAELLVLFVLISMLVIWLQHKLPRARVQALLSGGSGYFSAAAMGAITPFCSCSTLPMMVGLLRSEAAFGPVMTFLFTSPLLNPVLMVLLWSLFSLPLMLLYMSMVLVVAVSSGLLLQYFGFERFVVLPQEAVGSVATSQVKAAPSLAGLFKQAVRETRSFLPYLLLGVLAGSLIHGYVPASLLASVSSDGQWWLIPLAAAGGILLYIRASTMLPLAASLVAKGVSLGPVMALTIGGAGASLPEMIMLKRIFHWPLMLAFILVVLGMACVTGFGIQFLLEGQ</sequence>
<evidence type="ECO:0000256" key="7">
    <source>
        <dbReference type="SAM" id="Phobius"/>
    </source>
</evidence>
<dbReference type="Proteomes" id="UP000614272">
    <property type="component" value="Unassembled WGS sequence"/>
</dbReference>
<proteinExistence type="inferred from homology"/>
<protein>
    <recommendedName>
        <fullName evidence="10">Permease</fullName>
    </recommendedName>
</protein>
<evidence type="ECO:0000256" key="2">
    <source>
        <dbReference type="ARBA" id="ARBA00006386"/>
    </source>
</evidence>
<evidence type="ECO:0000256" key="4">
    <source>
        <dbReference type="ARBA" id="ARBA00022692"/>
    </source>
</evidence>
<feature type="transmembrane region" description="Helical" evidence="7">
    <location>
        <begin position="113"/>
        <end position="133"/>
    </location>
</feature>
<feature type="transmembrane region" description="Helical" evidence="7">
    <location>
        <begin position="233"/>
        <end position="255"/>
    </location>
</feature>
<reference evidence="9" key="1">
    <citation type="journal article" date="2019" name="Int. J. Syst. Evol. Microbiol.">
        <title>The Global Catalogue of Microorganisms (GCM) 10K type strain sequencing project: providing services to taxonomists for standard genome sequencing and annotation.</title>
        <authorList>
            <consortium name="The Broad Institute Genomics Platform"/>
            <consortium name="The Broad Institute Genome Sequencing Center for Infectious Disease"/>
            <person name="Wu L."/>
            <person name="Ma J."/>
        </authorList>
    </citation>
    <scope>NUCLEOTIDE SEQUENCE [LARGE SCALE GENOMIC DNA]</scope>
    <source>
        <strain evidence="9">CGMCC 1.12923</strain>
    </source>
</reference>
<dbReference type="PANTHER" id="PTHR42775">
    <property type="entry name" value="PERMEASE RV2963-RELATED"/>
    <property type="match status" value="1"/>
</dbReference>
<feature type="transmembrane region" description="Helical" evidence="7">
    <location>
        <begin position="267"/>
        <end position="292"/>
    </location>
</feature>
<evidence type="ECO:0000256" key="1">
    <source>
        <dbReference type="ARBA" id="ARBA00004651"/>
    </source>
</evidence>
<dbReference type="PANTHER" id="PTHR42775:SF2">
    <property type="entry name" value="PERMEASE"/>
    <property type="match status" value="1"/>
</dbReference>
<dbReference type="InterPro" id="IPR005524">
    <property type="entry name" value="DUF318"/>
</dbReference>